<name>A0ABV8PUZ3_9BACT</name>
<dbReference type="InterPro" id="IPR051395">
    <property type="entry name" value="Cytochrome_c_Peroxidase/MauG"/>
</dbReference>
<keyword evidence="9" id="KW-0472">Membrane</keyword>
<dbReference type="GO" id="GO:0004130">
    <property type="term" value="F:cytochrome-c peroxidase activity"/>
    <property type="evidence" value="ECO:0007669"/>
    <property type="project" value="UniProtKB-EC"/>
</dbReference>
<gene>
    <name evidence="11" type="ORF">ACFOW1_03040</name>
</gene>
<evidence type="ECO:0000313" key="11">
    <source>
        <dbReference type="EMBL" id="MFC4230851.1"/>
    </source>
</evidence>
<dbReference type="PROSITE" id="PS51007">
    <property type="entry name" value="CYTC"/>
    <property type="match status" value="1"/>
</dbReference>
<evidence type="ECO:0000256" key="6">
    <source>
        <dbReference type="ARBA" id="ARBA00023002"/>
    </source>
</evidence>
<keyword evidence="7 8" id="KW-0408">Iron</keyword>
<evidence type="ECO:0000259" key="10">
    <source>
        <dbReference type="PROSITE" id="PS51007"/>
    </source>
</evidence>
<keyword evidence="5" id="KW-0574">Periplasm</keyword>
<dbReference type="PIRSF" id="PIRSF000294">
    <property type="entry name" value="Cytochrome-c_peroxidase"/>
    <property type="match status" value="1"/>
</dbReference>
<keyword evidence="3 8" id="KW-0479">Metal-binding</keyword>
<dbReference type="Pfam" id="PF03150">
    <property type="entry name" value="CCP_MauG"/>
    <property type="match status" value="1"/>
</dbReference>
<dbReference type="InterPro" id="IPR036909">
    <property type="entry name" value="Cyt_c-like_dom_sf"/>
</dbReference>
<feature type="transmembrane region" description="Helical" evidence="9">
    <location>
        <begin position="7"/>
        <end position="24"/>
    </location>
</feature>
<dbReference type="RefSeq" id="WP_379012236.1">
    <property type="nucleotide sequence ID" value="NZ_JBHSDC010000002.1"/>
</dbReference>
<evidence type="ECO:0000256" key="7">
    <source>
        <dbReference type="ARBA" id="ARBA00023004"/>
    </source>
</evidence>
<keyword evidence="4" id="KW-0732">Signal</keyword>
<keyword evidence="9" id="KW-0812">Transmembrane</keyword>
<keyword evidence="6 11" id="KW-0560">Oxidoreductase</keyword>
<reference evidence="12" key="1">
    <citation type="journal article" date="2019" name="Int. J. Syst. Evol. Microbiol.">
        <title>The Global Catalogue of Microorganisms (GCM) 10K type strain sequencing project: providing services to taxonomists for standard genome sequencing and annotation.</title>
        <authorList>
            <consortium name="The Broad Institute Genomics Platform"/>
            <consortium name="The Broad Institute Genome Sequencing Center for Infectious Disease"/>
            <person name="Wu L."/>
            <person name="Ma J."/>
        </authorList>
    </citation>
    <scope>NUCLEOTIDE SEQUENCE [LARGE SCALE GENOMIC DNA]</scope>
    <source>
        <strain evidence="12">CECT 8010</strain>
    </source>
</reference>
<evidence type="ECO:0000256" key="1">
    <source>
        <dbReference type="ARBA" id="ARBA00004418"/>
    </source>
</evidence>
<comment type="caution">
    <text evidence="11">The sequence shown here is derived from an EMBL/GenBank/DDBJ whole genome shotgun (WGS) entry which is preliminary data.</text>
</comment>
<evidence type="ECO:0000256" key="2">
    <source>
        <dbReference type="ARBA" id="ARBA00022617"/>
    </source>
</evidence>
<dbReference type="InterPro" id="IPR009056">
    <property type="entry name" value="Cyt_c-like_dom"/>
</dbReference>
<keyword evidence="2 8" id="KW-0349">Heme</keyword>
<proteinExistence type="predicted"/>
<dbReference type="Gene3D" id="1.10.760.10">
    <property type="entry name" value="Cytochrome c-like domain"/>
    <property type="match status" value="2"/>
</dbReference>
<organism evidence="11 12">
    <name type="scientific">Parasediminibacterium paludis</name>
    <dbReference type="NCBI Taxonomy" id="908966"/>
    <lineage>
        <taxon>Bacteria</taxon>
        <taxon>Pseudomonadati</taxon>
        <taxon>Bacteroidota</taxon>
        <taxon>Chitinophagia</taxon>
        <taxon>Chitinophagales</taxon>
        <taxon>Chitinophagaceae</taxon>
        <taxon>Parasediminibacterium</taxon>
    </lineage>
</organism>
<evidence type="ECO:0000256" key="3">
    <source>
        <dbReference type="ARBA" id="ARBA00022723"/>
    </source>
</evidence>
<comment type="subcellular location">
    <subcellularLocation>
        <location evidence="1">Periplasm</location>
    </subcellularLocation>
</comment>
<dbReference type="EC" id="1.11.1.5" evidence="11"/>
<dbReference type="PANTHER" id="PTHR30600:SF14">
    <property type="entry name" value="CYTOCHROME C PEROXIDASE"/>
    <property type="match status" value="1"/>
</dbReference>
<dbReference type="PANTHER" id="PTHR30600">
    <property type="entry name" value="CYTOCHROME C PEROXIDASE-RELATED"/>
    <property type="match status" value="1"/>
</dbReference>
<evidence type="ECO:0000256" key="8">
    <source>
        <dbReference type="PROSITE-ProRule" id="PRU00433"/>
    </source>
</evidence>
<keyword evidence="11" id="KW-0575">Peroxidase</keyword>
<sequence length="347" mass="38756">MKKSPLLYTTLFFNLAIISLPFLFGNATNTNNTIGKKAAFGKVLFFSNALSLNNTKSCSSCHDPQFAFTDGYKKSIGIDGYNVKRNAPGLQNISTYPCYTWADSNIKQLQQQIQMPLFNHLPNELGWYQNETNMLQRIANIYSKNIQSIYNKNTISLAEMIDCIVAYESTLISYESNYDKYLRGDSNALSADAKKGMQLFFSKKLQCGYCHSSKNLGAVSTNSFYNTGLYNVADSNNYPTADQGLYNITHNIADKGKFRVPSLRNVGITAPYTHDGSVATLSEMIDIYSNGGRKLTTGPYKGNGCKNAFKSPLIKGFTITPEEKIQLIYFLESLTDSSFIDKQKQKV</sequence>
<keyword evidence="12" id="KW-1185">Reference proteome</keyword>
<dbReference type="EMBL" id="JBHSDC010000002">
    <property type="protein sequence ID" value="MFC4230851.1"/>
    <property type="molecule type" value="Genomic_DNA"/>
</dbReference>
<keyword evidence="9" id="KW-1133">Transmembrane helix</keyword>
<feature type="domain" description="Cytochrome c" evidence="10">
    <location>
        <begin position="191"/>
        <end position="335"/>
    </location>
</feature>
<evidence type="ECO:0000256" key="4">
    <source>
        <dbReference type="ARBA" id="ARBA00022729"/>
    </source>
</evidence>
<accession>A0ABV8PUZ3</accession>
<evidence type="ECO:0000256" key="5">
    <source>
        <dbReference type="ARBA" id="ARBA00022764"/>
    </source>
</evidence>
<dbReference type="InterPro" id="IPR004852">
    <property type="entry name" value="Di-haem_cyt_c_peroxidsae"/>
</dbReference>
<protein>
    <submittedName>
        <fullName evidence="11">Cytochrome c peroxidase</fullName>
        <ecNumber evidence="11">1.11.1.5</ecNumber>
    </submittedName>
</protein>
<dbReference type="SUPFAM" id="SSF46626">
    <property type="entry name" value="Cytochrome c"/>
    <property type="match status" value="2"/>
</dbReference>
<evidence type="ECO:0000256" key="9">
    <source>
        <dbReference type="SAM" id="Phobius"/>
    </source>
</evidence>
<dbReference type="InterPro" id="IPR026259">
    <property type="entry name" value="MauG/Cytc_peroxidase"/>
</dbReference>
<dbReference type="Proteomes" id="UP001595906">
    <property type="component" value="Unassembled WGS sequence"/>
</dbReference>
<evidence type="ECO:0000313" key="12">
    <source>
        <dbReference type="Proteomes" id="UP001595906"/>
    </source>
</evidence>